<gene>
    <name evidence="3" type="ORF">FNK824_LOCUS11726</name>
</gene>
<dbReference type="Gene3D" id="3.40.50.2300">
    <property type="match status" value="1"/>
</dbReference>
<evidence type="ECO:0000259" key="1">
    <source>
        <dbReference type="PROSITE" id="PS50821"/>
    </source>
</evidence>
<dbReference type="CDD" id="cd02846">
    <property type="entry name" value="PAZ_argonaute_like"/>
    <property type="match status" value="1"/>
</dbReference>
<organism evidence="3 4">
    <name type="scientific">Rotaria sordida</name>
    <dbReference type="NCBI Taxonomy" id="392033"/>
    <lineage>
        <taxon>Eukaryota</taxon>
        <taxon>Metazoa</taxon>
        <taxon>Spiralia</taxon>
        <taxon>Gnathifera</taxon>
        <taxon>Rotifera</taxon>
        <taxon>Eurotatoria</taxon>
        <taxon>Bdelloidea</taxon>
        <taxon>Philodinida</taxon>
        <taxon>Philodinidae</taxon>
        <taxon>Rotaria</taxon>
    </lineage>
</organism>
<name>A0A818XNT6_9BILA</name>
<evidence type="ECO:0000313" key="3">
    <source>
        <dbReference type="EMBL" id="CAF3741800.1"/>
    </source>
</evidence>
<dbReference type="PANTHER" id="PTHR22891">
    <property type="entry name" value="EUKARYOTIC TRANSLATION INITIATION FACTOR 2C"/>
    <property type="match status" value="1"/>
</dbReference>
<dbReference type="SMART" id="SM00950">
    <property type="entry name" value="Piwi"/>
    <property type="match status" value="1"/>
</dbReference>
<dbReference type="InterPro" id="IPR032474">
    <property type="entry name" value="Argonaute_N"/>
</dbReference>
<dbReference type="Gene3D" id="2.170.260.10">
    <property type="entry name" value="paz domain"/>
    <property type="match status" value="1"/>
</dbReference>
<protein>
    <submittedName>
        <fullName evidence="3">Uncharacterized protein</fullName>
    </submittedName>
</protein>
<dbReference type="InterPro" id="IPR003100">
    <property type="entry name" value="PAZ_dom"/>
</dbReference>
<dbReference type="AlphaFoldDB" id="A0A818XNT6"/>
<sequence length="876" mass="100106">MASSYKPNFIRQERIAVSSAIPSATLDLFSFPRRPASTNSSGRKTECLLTNHFSCEFANNLPLYQYDVAIEELGSCSGEWYEVKGRGRCTRIMQLLISNGGFDPQVVVWYDEQKCLYSTSLLKSPQLITSKDNRNRLNIKSLANQWSTNDIQNYINGQANVYPYDAVRILETLLKKSLQDRIEVVNNSCYFLNEPPKKLAGGFEERIGFMQALNLASHRVTLNVQTKLTTFYPEIFLLDFIHMQIGAKRIPNENEYKKLNRILKNCLVVTKQSNWKQAYAIDQFDHRRPVEITIESGETLVEYYKKAKNITLNQTNYPCIQVYIPNEYNKPCHLPLEVCRIQAWQVYDKPLSKIREAQQPRKYIPKPHERYAAIMDILKKCDYNSHLNRLCREVGFQIEDKQMLQLNAQILTQPQIQTGPNCKANVQIGRIPLDGHLYTPKPLPAVAITYFGTEPERESTLMNNFLTTLLNVMENYHVNVKYEKHTVPPTIDKITAYFRDMSERKCQFVICIMNGKSEDELTQLKAYIKDCGTIKYGIMTQCVLLSKIASNRSLTSYCENLIRKINYKNSGINTKVNLNEALKYKKSKTDSYMFFGADVIHPTNVTRQHPSIAGIVLTVFVLAVVGSGDSLCSTTAVRVCQQYPKEGKCSIETIVGLTDMVEQLLDYYRQANKVLPNKIVFYRDGVDDGQFGKVLAHEIPAIRQAFNRIYGDKSNHPFLTFIVVKKRHNTRFFNCNRSTKEINNMSIGTVIDTTIVHPYQNNFYLNSHNAFQGVNHPSLYHVLLDEIGFTADELQLLTYHLCFTDPRSSAAEAIPSVVHLADIAALKARDLFYDDERSSGTSVGGRSQPLRNPTLNDLDCKILDVHENLKNRPVFG</sequence>
<reference evidence="3" key="1">
    <citation type="submission" date="2021-02" db="EMBL/GenBank/DDBJ databases">
        <authorList>
            <person name="Nowell W R."/>
        </authorList>
    </citation>
    <scope>NUCLEOTIDE SEQUENCE</scope>
</reference>
<dbReference type="InterPro" id="IPR036085">
    <property type="entry name" value="PAZ_dom_sf"/>
</dbReference>
<dbReference type="GO" id="GO:0003723">
    <property type="term" value="F:RNA binding"/>
    <property type="evidence" value="ECO:0007669"/>
    <property type="project" value="InterPro"/>
</dbReference>
<dbReference type="PROSITE" id="PS50822">
    <property type="entry name" value="PIWI"/>
    <property type="match status" value="1"/>
</dbReference>
<evidence type="ECO:0000259" key="2">
    <source>
        <dbReference type="PROSITE" id="PS50822"/>
    </source>
</evidence>
<feature type="domain" description="Piwi" evidence="2">
    <location>
        <begin position="508"/>
        <end position="833"/>
    </location>
</feature>
<dbReference type="Pfam" id="PF16486">
    <property type="entry name" value="ArgoN"/>
    <property type="match status" value="1"/>
</dbReference>
<dbReference type="Pfam" id="PF02170">
    <property type="entry name" value="PAZ"/>
    <property type="match status" value="1"/>
</dbReference>
<accession>A0A818XNT6</accession>
<feature type="domain" description="PAZ" evidence="1">
    <location>
        <begin position="236"/>
        <end position="343"/>
    </location>
</feature>
<dbReference type="InterPro" id="IPR012337">
    <property type="entry name" value="RNaseH-like_sf"/>
</dbReference>
<dbReference type="SUPFAM" id="SSF101690">
    <property type="entry name" value="PAZ domain"/>
    <property type="match status" value="1"/>
</dbReference>
<dbReference type="EMBL" id="CAJOBE010001415">
    <property type="protein sequence ID" value="CAF3741800.1"/>
    <property type="molecule type" value="Genomic_DNA"/>
</dbReference>
<dbReference type="InterPro" id="IPR003165">
    <property type="entry name" value="Piwi"/>
</dbReference>
<evidence type="ECO:0000313" key="4">
    <source>
        <dbReference type="Proteomes" id="UP000663874"/>
    </source>
</evidence>
<dbReference type="SUPFAM" id="SSF53098">
    <property type="entry name" value="Ribonuclease H-like"/>
    <property type="match status" value="1"/>
</dbReference>
<dbReference type="Proteomes" id="UP000663874">
    <property type="component" value="Unassembled WGS sequence"/>
</dbReference>
<dbReference type="InterPro" id="IPR036397">
    <property type="entry name" value="RNaseH_sf"/>
</dbReference>
<dbReference type="Pfam" id="PF02171">
    <property type="entry name" value="Piwi"/>
    <property type="match status" value="1"/>
</dbReference>
<dbReference type="Gene3D" id="3.30.420.10">
    <property type="entry name" value="Ribonuclease H-like superfamily/Ribonuclease H"/>
    <property type="match status" value="1"/>
</dbReference>
<dbReference type="PROSITE" id="PS50821">
    <property type="entry name" value="PAZ"/>
    <property type="match status" value="1"/>
</dbReference>
<comment type="caution">
    <text evidence="3">The sequence shown here is derived from an EMBL/GenBank/DDBJ whole genome shotgun (WGS) entry which is preliminary data.</text>
</comment>
<proteinExistence type="predicted"/>